<evidence type="ECO:0000256" key="2">
    <source>
        <dbReference type="HAMAP-Rule" id="MF_00795"/>
    </source>
</evidence>
<proteinExistence type="inferred from homology"/>
<dbReference type="Gene3D" id="3.20.20.380">
    <property type="entry name" value="Copper homeostasis (CutC) domain"/>
    <property type="match status" value="1"/>
</dbReference>
<comment type="similarity">
    <text evidence="1 2">Belongs to the CutC family.</text>
</comment>
<dbReference type="Proteomes" id="UP000548423">
    <property type="component" value="Unassembled WGS sequence"/>
</dbReference>
<gene>
    <name evidence="2" type="primary">cutC</name>
    <name evidence="3" type="ORF">F4694_000322</name>
</gene>
<dbReference type="GO" id="GO:0005507">
    <property type="term" value="F:copper ion binding"/>
    <property type="evidence" value="ECO:0007669"/>
    <property type="project" value="TreeGrafter"/>
</dbReference>
<evidence type="ECO:0000313" key="3">
    <source>
        <dbReference type="EMBL" id="NYE03603.1"/>
    </source>
</evidence>
<sequence length="225" mass="25017">MIIEFIAVTVEDALLIEKSGADRIELVSGLTEGGITPSYGLIEKVVNSVTIPVNVMVRPHGQSFCYSDDDFAIMKNDIRMIRSLGANGVVFGMLDQKGDVEFRRLEELLTDIGTMDVTFHRAIDSSNKIIEAAQQLDQYKEITTILTSGGYGDWETRLETLRKMKEICKKTEILIGSGLTKENIVQVHTQVGTNHYHFGTAIRKDNSALKSVSLEKAIEIVHTLK</sequence>
<evidence type="ECO:0000313" key="4">
    <source>
        <dbReference type="Proteomes" id="UP000548423"/>
    </source>
</evidence>
<accession>A0A852T4U3</accession>
<dbReference type="SUPFAM" id="SSF110395">
    <property type="entry name" value="CutC-like"/>
    <property type="match status" value="1"/>
</dbReference>
<comment type="caution">
    <text evidence="2">Once thought to be involved in copper homeostasis, experiments in E.coli have shown this is not the case.</text>
</comment>
<organism evidence="3 4">
    <name type="scientific">Neobacillus niacini</name>
    <dbReference type="NCBI Taxonomy" id="86668"/>
    <lineage>
        <taxon>Bacteria</taxon>
        <taxon>Bacillati</taxon>
        <taxon>Bacillota</taxon>
        <taxon>Bacilli</taxon>
        <taxon>Bacillales</taxon>
        <taxon>Bacillaceae</taxon>
        <taxon>Neobacillus</taxon>
    </lineage>
</organism>
<reference evidence="4" key="1">
    <citation type="submission" date="2020-07" db="EMBL/GenBank/DDBJ databases">
        <authorList>
            <person name="Partida-Martinez L."/>
            <person name="Huntemann M."/>
            <person name="Clum A."/>
            <person name="Wang J."/>
            <person name="Palaniappan K."/>
            <person name="Ritter S."/>
            <person name="Chen I.-M."/>
            <person name="Stamatis D."/>
            <person name="Reddy T."/>
            <person name="O'Malley R."/>
            <person name="Daum C."/>
            <person name="Shapiro N."/>
            <person name="Ivanova N."/>
            <person name="Kyrpides N."/>
            <person name="Woyke T."/>
        </authorList>
    </citation>
    <scope>NUCLEOTIDE SEQUENCE [LARGE SCALE GENOMIC DNA]</scope>
    <source>
        <strain evidence="4">AT2.8</strain>
    </source>
</reference>
<dbReference type="InterPro" id="IPR036822">
    <property type="entry name" value="CutC-like_dom_sf"/>
</dbReference>
<evidence type="ECO:0000256" key="1">
    <source>
        <dbReference type="ARBA" id="ARBA00007768"/>
    </source>
</evidence>
<comment type="caution">
    <text evidence="3">The sequence shown here is derived from an EMBL/GenBank/DDBJ whole genome shotgun (WGS) entry which is preliminary data.</text>
</comment>
<protein>
    <recommendedName>
        <fullName evidence="2">PF03932 family protein CutC</fullName>
    </recommendedName>
</protein>
<dbReference type="GO" id="GO:0005737">
    <property type="term" value="C:cytoplasm"/>
    <property type="evidence" value="ECO:0007669"/>
    <property type="project" value="UniProtKB-SubCell"/>
</dbReference>
<dbReference type="PANTHER" id="PTHR12598">
    <property type="entry name" value="COPPER HOMEOSTASIS PROTEIN CUTC"/>
    <property type="match status" value="1"/>
</dbReference>
<reference evidence="4" key="2">
    <citation type="submission" date="2020-08" db="EMBL/GenBank/DDBJ databases">
        <title>The Agave Microbiome: Exploring the role of microbial communities in plant adaptations to desert environments.</title>
        <authorList>
            <person name="Partida-Martinez L.P."/>
        </authorList>
    </citation>
    <scope>NUCLEOTIDE SEQUENCE [LARGE SCALE GENOMIC DNA]</scope>
    <source>
        <strain evidence="4">AT2.8</strain>
    </source>
</reference>
<dbReference type="AlphaFoldDB" id="A0A852T4U3"/>
<dbReference type="PANTHER" id="PTHR12598:SF0">
    <property type="entry name" value="COPPER HOMEOSTASIS PROTEIN CUTC HOMOLOG"/>
    <property type="match status" value="1"/>
</dbReference>
<dbReference type="HAMAP" id="MF_00795">
    <property type="entry name" value="CutC"/>
    <property type="match status" value="1"/>
</dbReference>
<keyword evidence="2" id="KW-0963">Cytoplasm</keyword>
<dbReference type="EMBL" id="JACCBX010000001">
    <property type="protein sequence ID" value="NYE03603.1"/>
    <property type="molecule type" value="Genomic_DNA"/>
</dbReference>
<dbReference type="Pfam" id="PF03932">
    <property type="entry name" value="CutC"/>
    <property type="match status" value="1"/>
</dbReference>
<comment type="subcellular location">
    <subcellularLocation>
        <location evidence="2">Cytoplasm</location>
    </subcellularLocation>
</comment>
<dbReference type="InterPro" id="IPR005627">
    <property type="entry name" value="CutC-like"/>
</dbReference>
<name>A0A852T4U3_9BACI</name>